<comment type="similarity">
    <text evidence="2">Belongs to the oxygen-dependent FAD-linked oxidoreductase family.</text>
</comment>
<evidence type="ECO:0000313" key="9">
    <source>
        <dbReference type="Proteomes" id="UP000830115"/>
    </source>
</evidence>
<organism evidence="8 9">
    <name type="scientific">Streptomyces halobius</name>
    <dbReference type="NCBI Taxonomy" id="2879846"/>
    <lineage>
        <taxon>Bacteria</taxon>
        <taxon>Bacillati</taxon>
        <taxon>Actinomycetota</taxon>
        <taxon>Actinomycetes</taxon>
        <taxon>Kitasatosporales</taxon>
        <taxon>Streptomycetaceae</taxon>
        <taxon>Streptomyces</taxon>
    </lineage>
</organism>
<gene>
    <name evidence="8" type="ORF">K9S39_40160</name>
</gene>
<dbReference type="InterPro" id="IPR016166">
    <property type="entry name" value="FAD-bd_PCMH"/>
</dbReference>
<keyword evidence="5" id="KW-0560">Oxidoreductase</keyword>
<evidence type="ECO:0000256" key="4">
    <source>
        <dbReference type="ARBA" id="ARBA00022827"/>
    </source>
</evidence>
<dbReference type="SUPFAM" id="SSF56176">
    <property type="entry name" value="FAD-binding/transporter-associated domain-like"/>
    <property type="match status" value="1"/>
</dbReference>
<dbReference type="InterPro" id="IPR050416">
    <property type="entry name" value="FAD-linked_Oxidoreductase"/>
</dbReference>
<protein>
    <submittedName>
        <fullName evidence="8">FAD-binding protein</fullName>
    </submittedName>
</protein>
<feature type="domain" description="FAD-binding PCMH-type" evidence="7">
    <location>
        <begin position="43"/>
        <end position="230"/>
    </location>
</feature>
<accession>A0ABY4MLF5</accession>
<evidence type="ECO:0000256" key="1">
    <source>
        <dbReference type="ARBA" id="ARBA00001974"/>
    </source>
</evidence>
<evidence type="ECO:0000256" key="2">
    <source>
        <dbReference type="ARBA" id="ARBA00005466"/>
    </source>
</evidence>
<dbReference type="Gene3D" id="3.30.465.10">
    <property type="match status" value="1"/>
</dbReference>
<dbReference type="RefSeq" id="WP_248868179.1">
    <property type="nucleotide sequence ID" value="NZ_CP086322.1"/>
</dbReference>
<evidence type="ECO:0000256" key="6">
    <source>
        <dbReference type="SAM" id="MobiDB-lite"/>
    </source>
</evidence>
<dbReference type="InterPro" id="IPR012951">
    <property type="entry name" value="BBE"/>
</dbReference>
<feature type="region of interest" description="Disordered" evidence="6">
    <location>
        <begin position="1"/>
        <end position="26"/>
    </location>
</feature>
<dbReference type="Proteomes" id="UP000830115">
    <property type="component" value="Chromosome"/>
</dbReference>
<dbReference type="PANTHER" id="PTHR42973:SF39">
    <property type="entry name" value="FAD-BINDING PCMH-TYPE DOMAIN-CONTAINING PROTEIN"/>
    <property type="match status" value="1"/>
</dbReference>
<comment type="cofactor">
    <cofactor evidence="1">
        <name>FAD</name>
        <dbReference type="ChEBI" id="CHEBI:57692"/>
    </cofactor>
</comment>
<dbReference type="InterPro" id="IPR036318">
    <property type="entry name" value="FAD-bd_PCMH-like_sf"/>
</dbReference>
<reference evidence="8" key="1">
    <citation type="submission" date="2021-10" db="EMBL/GenBank/DDBJ databases">
        <title>Streptomyces nigrumlapis sp.nov.,an antimicrobial producing actinobacterium isolated from Black Gobi rocks.</title>
        <authorList>
            <person name="Wen Y."/>
            <person name="Zhang W."/>
            <person name="Liu X.G."/>
        </authorList>
    </citation>
    <scope>NUCLEOTIDE SEQUENCE</scope>
    <source>
        <strain evidence="8">ST13-2-2</strain>
    </source>
</reference>
<dbReference type="Gene3D" id="3.40.462.20">
    <property type="match status" value="1"/>
</dbReference>
<sequence>MTNDQENQVRGGKPKGHRPERAPAAEFRATEIAPADPRYADLVRGMNQRWVGRPESVRLVDSTRQVRAVVQEAVRDGKKLTIRGGGHCYEDFVFNADTQLVLDMSEMTSVYYDERFSAFAVEAGATLLDVYERLYKVWGVTVPGGMCYSVGVGGHVSGGGWGMLARQHGLIVDHLYAVEVVVVDAHGKARTVIATREKFDPNRELWWAHTGAGGGNFGAVTRYWFRSPQATGRRPEQALIKPPSEVLISALAWPWEDMTKEAFARLTRNYVAWHMADENALPGSSYSGLMSSLLLNHKSNGQIGLVSQMDATAPNAEKLLELYIAAVTEGVDIEHGPVTNTMGELKPMPQCHKPQRMPWMQATRYFGTTNNTLVDPTLRADYKSAYNKRAMTGNQIDALYEHLAHTDLENPRAMVQLSSFGCAVNSVKPWETASVHRDSRFKLLYQTYWNDPADDSANISWLRNFYEDVYQETGGVPVLDDTTDGCYINYADIDLNDPRHNASGVPWYTLYFGDNYPRLQDVKAKWDPCDHFNHRQSVRLP</sequence>
<dbReference type="PROSITE" id="PS51387">
    <property type="entry name" value="FAD_PCMH"/>
    <property type="match status" value="1"/>
</dbReference>
<dbReference type="Pfam" id="PF08031">
    <property type="entry name" value="BBE"/>
    <property type="match status" value="1"/>
</dbReference>
<evidence type="ECO:0000256" key="5">
    <source>
        <dbReference type="ARBA" id="ARBA00023002"/>
    </source>
</evidence>
<keyword evidence="9" id="KW-1185">Reference proteome</keyword>
<dbReference type="Pfam" id="PF01565">
    <property type="entry name" value="FAD_binding_4"/>
    <property type="match status" value="1"/>
</dbReference>
<dbReference type="InterPro" id="IPR006094">
    <property type="entry name" value="Oxid_FAD_bind_N"/>
</dbReference>
<evidence type="ECO:0000259" key="7">
    <source>
        <dbReference type="PROSITE" id="PS51387"/>
    </source>
</evidence>
<dbReference type="EMBL" id="CP086322">
    <property type="protein sequence ID" value="UQA97255.1"/>
    <property type="molecule type" value="Genomic_DNA"/>
</dbReference>
<keyword evidence="4" id="KW-0274">FAD</keyword>
<proteinExistence type="inferred from homology"/>
<evidence type="ECO:0000256" key="3">
    <source>
        <dbReference type="ARBA" id="ARBA00022630"/>
    </source>
</evidence>
<evidence type="ECO:0000313" key="8">
    <source>
        <dbReference type="EMBL" id="UQA97255.1"/>
    </source>
</evidence>
<dbReference type="InterPro" id="IPR016169">
    <property type="entry name" value="FAD-bd_PCMH_sub2"/>
</dbReference>
<dbReference type="PANTHER" id="PTHR42973">
    <property type="entry name" value="BINDING OXIDOREDUCTASE, PUTATIVE (AFU_ORTHOLOGUE AFUA_1G17690)-RELATED"/>
    <property type="match status" value="1"/>
</dbReference>
<keyword evidence="3" id="KW-0285">Flavoprotein</keyword>
<name>A0ABY4MLF5_9ACTN</name>